<comment type="caution">
    <text evidence="2">The sequence shown here is derived from an EMBL/GenBank/DDBJ whole genome shotgun (WGS) entry which is preliminary data.</text>
</comment>
<sequence>MDCTAEEAGRAERDGTATTTALRLLALLSFLSLLYSYFSDFSSYNNIQFSTLFFSLFAHAMDRKCVFLICNGIIAFLVKSLSFTSCSAVSQMPPALVQENVASVEYGVGEEEETDAREECSYRAVIEDEDEEEGKRIEAKQHLIVL</sequence>
<accession>A0ABD1FZJ1</accession>
<evidence type="ECO:0000313" key="3">
    <source>
        <dbReference type="Proteomes" id="UP001567538"/>
    </source>
</evidence>
<keyword evidence="1" id="KW-0812">Transmembrane</keyword>
<protein>
    <submittedName>
        <fullName evidence="2">Uncharacterized protein</fullName>
    </submittedName>
</protein>
<reference evidence="2 3" key="1">
    <citation type="submission" date="2024-06" db="EMBL/GenBank/DDBJ databases">
        <title>A chromosome level genome sequence of Diviner's sage (Salvia divinorum).</title>
        <authorList>
            <person name="Ford S.A."/>
            <person name="Ro D.-K."/>
            <person name="Ness R.W."/>
            <person name="Phillips M.A."/>
        </authorList>
    </citation>
    <scope>NUCLEOTIDE SEQUENCE [LARGE SCALE GENOMIC DNA]</scope>
    <source>
        <strain evidence="2">SAF-2024a</strain>
        <tissue evidence="2">Leaf</tissue>
    </source>
</reference>
<keyword evidence="1" id="KW-1133">Transmembrane helix</keyword>
<dbReference type="Proteomes" id="UP001567538">
    <property type="component" value="Unassembled WGS sequence"/>
</dbReference>
<feature type="transmembrane region" description="Helical" evidence="1">
    <location>
        <begin position="65"/>
        <end position="83"/>
    </location>
</feature>
<name>A0ABD1FZJ1_SALDI</name>
<keyword evidence="3" id="KW-1185">Reference proteome</keyword>
<dbReference type="AlphaFoldDB" id="A0ABD1FZJ1"/>
<keyword evidence="1" id="KW-0472">Membrane</keyword>
<dbReference type="PANTHER" id="PTHR34947">
    <property type="entry name" value="TRANSMEMBRANE PROTEIN"/>
    <property type="match status" value="1"/>
</dbReference>
<evidence type="ECO:0000256" key="1">
    <source>
        <dbReference type="SAM" id="Phobius"/>
    </source>
</evidence>
<feature type="transmembrane region" description="Helical" evidence="1">
    <location>
        <begin position="20"/>
        <end position="38"/>
    </location>
</feature>
<evidence type="ECO:0000313" key="2">
    <source>
        <dbReference type="EMBL" id="KAL1537237.1"/>
    </source>
</evidence>
<gene>
    <name evidence="2" type="ORF">AAHA92_29772</name>
</gene>
<dbReference type="EMBL" id="JBEAFC010000011">
    <property type="protein sequence ID" value="KAL1537237.1"/>
    <property type="molecule type" value="Genomic_DNA"/>
</dbReference>
<organism evidence="2 3">
    <name type="scientific">Salvia divinorum</name>
    <name type="common">Maria pastora</name>
    <name type="synonym">Diviner's sage</name>
    <dbReference type="NCBI Taxonomy" id="28513"/>
    <lineage>
        <taxon>Eukaryota</taxon>
        <taxon>Viridiplantae</taxon>
        <taxon>Streptophyta</taxon>
        <taxon>Embryophyta</taxon>
        <taxon>Tracheophyta</taxon>
        <taxon>Spermatophyta</taxon>
        <taxon>Magnoliopsida</taxon>
        <taxon>eudicotyledons</taxon>
        <taxon>Gunneridae</taxon>
        <taxon>Pentapetalae</taxon>
        <taxon>asterids</taxon>
        <taxon>lamiids</taxon>
        <taxon>Lamiales</taxon>
        <taxon>Lamiaceae</taxon>
        <taxon>Nepetoideae</taxon>
        <taxon>Mentheae</taxon>
        <taxon>Salviinae</taxon>
        <taxon>Salvia</taxon>
        <taxon>Salvia subgen. Calosphace</taxon>
    </lineage>
</organism>
<dbReference type="PANTHER" id="PTHR34947:SF4">
    <property type="entry name" value="TRANSMEMBRANE PROTEIN"/>
    <property type="match status" value="1"/>
</dbReference>
<proteinExistence type="predicted"/>